<evidence type="ECO:0000256" key="6">
    <source>
        <dbReference type="SAM" id="Phobius"/>
    </source>
</evidence>
<accession>A3GF40</accession>
<feature type="transmembrane region" description="Helical" evidence="6">
    <location>
        <begin position="187"/>
        <end position="208"/>
    </location>
</feature>
<evidence type="ECO:0000256" key="5">
    <source>
        <dbReference type="ARBA" id="ARBA00023136"/>
    </source>
</evidence>
<dbReference type="HOGENOM" id="CLU_001265_4_2_1"/>
<evidence type="ECO:0000313" key="7">
    <source>
        <dbReference type="EMBL" id="EAZ63690.1"/>
    </source>
</evidence>
<feature type="transmembrane region" description="Helical" evidence="6">
    <location>
        <begin position="125"/>
        <end position="146"/>
    </location>
</feature>
<feature type="transmembrane region" description="Helical" evidence="6">
    <location>
        <begin position="363"/>
        <end position="382"/>
    </location>
</feature>
<dbReference type="PANTHER" id="PTHR43791:SF39">
    <property type="entry name" value="TRANSPORTER LIZ1_SEO1, PUTATIVE (AFU_ORTHOLOGUE AFUA_3G00980)-RELATED"/>
    <property type="match status" value="1"/>
</dbReference>
<dbReference type="Gene3D" id="1.20.1250.20">
    <property type="entry name" value="MFS general substrate transporter like domains"/>
    <property type="match status" value="2"/>
</dbReference>
<dbReference type="Pfam" id="PF07690">
    <property type="entry name" value="MFS_1"/>
    <property type="match status" value="1"/>
</dbReference>
<dbReference type="FunFam" id="1.20.1250.20:FF:000386">
    <property type="entry name" value="MFS general substrate transporter"/>
    <property type="match status" value="1"/>
</dbReference>
<dbReference type="EMBL" id="AAVQ01000001">
    <property type="protein sequence ID" value="EAZ63690.1"/>
    <property type="molecule type" value="Genomic_DNA"/>
</dbReference>
<organism evidence="7 8">
    <name type="scientific">Scheffersomyces stipitis (strain ATCC 58785 / CBS 6054 / NBRC 10063 / NRRL Y-11545)</name>
    <name type="common">Yeast</name>
    <name type="synonym">Pichia stipitis</name>
    <dbReference type="NCBI Taxonomy" id="322104"/>
    <lineage>
        <taxon>Eukaryota</taxon>
        <taxon>Fungi</taxon>
        <taxon>Dikarya</taxon>
        <taxon>Ascomycota</taxon>
        <taxon>Saccharomycotina</taxon>
        <taxon>Pichiomycetes</taxon>
        <taxon>Debaryomycetaceae</taxon>
        <taxon>Scheffersomyces</taxon>
    </lineage>
</organism>
<feature type="non-terminal residue" evidence="7">
    <location>
        <position position="1"/>
    </location>
</feature>
<feature type="transmembrane region" description="Helical" evidence="6">
    <location>
        <begin position="423"/>
        <end position="445"/>
    </location>
</feature>
<dbReference type="PANTHER" id="PTHR43791">
    <property type="entry name" value="PERMEASE-RELATED"/>
    <property type="match status" value="1"/>
</dbReference>
<evidence type="ECO:0000313" key="8">
    <source>
        <dbReference type="Proteomes" id="UP000002258"/>
    </source>
</evidence>
<comment type="subcellular location">
    <subcellularLocation>
        <location evidence="1">Membrane</location>
        <topology evidence="1">Multi-pass membrane protein</topology>
    </subcellularLocation>
</comment>
<keyword evidence="2" id="KW-0813">Transport</keyword>
<dbReference type="OMA" id="VHISSCW"/>
<evidence type="ECO:0000256" key="1">
    <source>
        <dbReference type="ARBA" id="ARBA00004141"/>
    </source>
</evidence>
<gene>
    <name evidence="7" type="primary">SEO3</name>
    <name evidence="7" type="ORF">PICST_51795</name>
</gene>
<protein>
    <submittedName>
        <fullName evidence="7">Suppressor of Sulfoxyde Ethionine resistance</fullName>
    </submittedName>
</protein>
<feature type="transmembrane region" description="Helical" evidence="6">
    <location>
        <begin position="98"/>
        <end position="118"/>
    </location>
</feature>
<feature type="transmembrane region" description="Helical" evidence="6">
    <location>
        <begin position="220"/>
        <end position="241"/>
    </location>
</feature>
<dbReference type="GO" id="GO:0016020">
    <property type="term" value="C:membrane"/>
    <property type="evidence" value="ECO:0007669"/>
    <property type="project" value="UniProtKB-SubCell"/>
</dbReference>
<evidence type="ECO:0000256" key="4">
    <source>
        <dbReference type="ARBA" id="ARBA00022989"/>
    </source>
</evidence>
<dbReference type="SUPFAM" id="SSF103473">
    <property type="entry name" value="MFS general substrate transporter"/>
    <property type="match status" value="1"/>
</dbReference>
<reference evidence="7 8" key="1">
    <citation type="journal article" date="2007" name="Nat. Biotechnol.">
        <title>Genome sequence of the lignocellulose-bioconverting and xylose-fermenting yeast Pichia stipitis.</title>
        <authorList>
            <person name="Jeffries T.W."/>
            <person name="Grigoriev I.V."/>
            <person name="Grimwood J."/>
            <person name="Laplaza J.M."/>
            <person name="Aerts A."/>
            <person name="Salamov A."/>
            <person name="Schmutz J."/>
            <person name="Lindquist E."/>
            <person name="Dehal P."/>
            <person name="Shapiro H."/>
            <person name="Jin Y.S."/>
            <person name="Passoth V."/>
            <person name="Richardson P.M."/>
        </authorList>
    </citation>
    <scope>NUCLEOTIDE SEQUENCE [LARGE SCALE GENOMIC DNA]</scope>
    <source>
        <strain evidence="8">ATCC 58785 / CBS 6054 / NBRC 10063 / NRRL Y-11545</strain>
    </source>
</reference>
<keyword evidence="8" id="KW-1185">Reference proteome</keyword>
<dbReference type="RefSeq" id="XP_001387713.1">
    <property type="nucleotide sequence ID" value="XM_001387676.1"/>
</dbReference>
<evidence type="ECO:0000256" key="3">
    <source>
        <dbReference type="ARBA" id="ARBA00022692"/>
    </source>
</evidence>
<feature type="transmembrane region" description="Helical" evidence="6">
    <location>
        <begin position="152"/>
        <end position="175"/>
    </location>
</feature>
<dbReference type="Proteomes" id="UP000002258">
    <property type="component" value="Chromosome 1"/>
</dbReference>
<feature type="transmembrane region" description="Helical" evidence="6">
    <location>
        <begin position="457"/>
        <end position="477"/>
    </location>
</feature>
<dbReference type="GeneID" id="4850889"/>
<proteinExistence type="predicted"/>
<dbReference type="InParanoid" id="A3GF40"/>
<feature type="transmembrane region" description="Helical" evidence="6">
    <location>
        <begin position="330"/>
        <end position="351"/>
    </location>
</feature>
<feature type="transmembrane region" description="Helical" evidence="6">
    <location>
        <begin position="292"/>
        <end position="310"/>
    </location>
</feature>
<sequence>DNEETPWIDLSAYDVSNSERATPQLSPDSWLYKIKRFFNDKIDKHPLEQDFVTKLDFFLLSSSMLGYFIKNLNQSNITLSYNNGMDEYFKMDKNQYNYLLSVWTAGYIIGQIPSNYVIHHNLINFRYFLGSIQISWSFIAILQYRAESLNELYVLRFILALLEAPLFISLEYLLGSWYSPRELNKRSTYLAISSGLASIIAGPLQQIIIEFSKDTDTPPFKLNFILDAIISFPIALFTFIANPNVPSNTNNFYWNETDKLVALERRRLIGAQTTKKKATKGFKYYKRYFSRWQVFVFPLIFWGFNNSGHASSQPTMVSWMKIDLKLSSEYYNLIPSIFHAIGIAAALLVGYVNDYLGGVHNHVFIKVFFISMVVGCVLLSYWDLPLWLHWFAYFLITVPGSWGQPQIFSWVNRILVKDDSMRSFVISVTNTFAYVIGCWVPVFVWNTADKPQYFVGFVYTACLSSFGLIMTYVGDYLTRRDEFREKYNGVIEVELSS</sequence>
<dbReference type="AlphaFoldDB" id="A3GF40"/>
<keyword evidence="4 6" id="KW-1133">Transmembrane helix</keyword>
<feature type="transmembrane region" description="Helical" evidence="6">
    <location>
        <begin position="388"/>
        <end position="411"/>
    </location>
</feature>
<dbReference type="eggNOG" id="KOG2533">
    <property type="taxonomic scope" value="Eukaryota"/>
</dbReference>
<comment type="caution">
    <text evidence="7">The sequence shown here is derived from an EMBL/GenBank/DDBJ whole genome shotgun (WGS) entry which is preliminary data.</text>
</comment>
<dbReference type="OrthoDB" id="3639251at2759"/>
<dbReference type="InterPro" id="IPR036259">
    <property type="entry name" value="MFS_trans_sf"/>
</dbReference>
<evidence type="ECO:0000256" key="2">
    <source>
        <dbReference type="ARBA" id="ARBA00022448"/>
    </source>
</evidence>
<dbReference type="InterPro" id="IPR011701">
    <property type="entry name" value="MFS"/>
</dbReference>
<name>A3GF40_PICST</name>
<keyword evidence="5 6" id="KW-0472">Membrane</keyword>
<keyword evidence="3 6" id="KW-0812">Transmembrane</keyword>
<dbReference type="GO" id="GO:0022857">
    <property type="term" value="F:transmembrane transporter activity"/>
    <property type="evidence" value="ECO:0007669"/>
    <property type="project" value="InterPro"/>
</dbReference>
<dbReference type="KEGG" id="pic:PICST_51795"/>